<evidence type="ECO:0000313" key="2">
    <source>
        <dbReference type="Proteomes" id="UP000288291"/>
    </source>
</evidence>
<dbReference type="EMBL" id="RXIA01000045">
    <property type="protein sequence ID" value="RVU69898.1"/>
    <property type="molecule type" value="Genomic_DNA"/>
</dbReference>
<dbReference type="RefSeq" id="WP_103662615.1">
    <property type="nucleotide sequence ID" value="NZ_ML136913.1"/>
</dbReference>
<gene>
    <name evidence="1" type="ORF">EJK17_10620</name>
</gene>
<reference evidence="1 2" key="1">
    <citation type="submission" date="2018-12" db="EMBL/GenBank/DDBJ databases">
        <authorList>
            <person name="Meng J."/>
        </authorList>
    </citation>
    <scope>NUCLEOTIDE SEQUENCE [LARGE SCALE GENOMIC DNA]</scope>
    <source>
        <strain evidence="1 2">HT111-2</strain>
    </source>
</reference>
<dbReference type="AlphaFoldDB" id="A0A437SSM1"/>
<organism evidence="1 2">
    <name type="scientific">Lactobacillus xujianguonis</name>
    <dbReference type="NCBI Taxonomy" id="2495899"/>
    <lineage>
        <taxon>Bacteria</taxon>
        <taxon>Bacillati</taxon>
        <taxon>Bacillota</taxon>
        <taxon>Bacilli</taxon>
        <taxon>Lactobacillales</taxon>
        <taxon>Lactobacillaceae</taxon>
        <taxon>Lactobacillus</taxon>
    </lineage>
</organism>
<keyword evidence="2" id="KW-1185">Reference proteome</keyword>
<sequence>MVNDSIPIKNLALSPSERIIYLQLISRHAKHGKWKFSMGDSTFFANIEDEAFIKSVEKNEQQFGSTDTLKVKLKTRQYLDVNGKLKSDYTVTKVLDHIKGSEEIELDLFDHQD</sequence>
<protein>
    <submittedName>
        <fullName evidence="1">Uncharacterized protein</fullName>
    </submittedName>
</protein>
<evidence type="ECO:0000313" key="1">
    <source>
        <dbReference type="EMBL" id="RVU69898.1"/>
    </source>
</evidence>
<accession>A0A437SSM1</accession>
<name>A0A437SSM1_9LACO</name>
<proteinExistence type="predicted"/>
<dbReference type="Proteomes" id="UP000288291">
    <property type="component" value="Unassembled WGS sequence"/>
</dbReference>
<comment type="caution">
    <text evidence="1">The sequence shown here is derived from an EMBL/GenBank/DDBJ whole genome shotgun (WGS) entry which is preliminary data.</text>
</comment>